<dbReference type="Gene3D" id="2.70.170.10">
    <property type="entry name" value="Neurotransmitter-gated ion-channel ligand-binding domain"/>
    <property type="match status" value="1"/>
</dbReference>
<keyword evidence="1" id="KW-0472">Membrane</keyword>
<keyword evidence="1" id="KW-0812">Transmembrane</keyword>
<feature type="domain" description="Neurotransmitter-gated ion-channel ligand-binding" evidence="3">
    <location>
        <begin position="38"/>
        <end position="223"/>
    </location>
</feature>
<dbReference type="InterPro" id="IPR006202">
    <property type="entry name" value="Neur_chan_lig-bd"/>
</dbReference>
<protein>
    <submittedName>
        <fullName evidence="4">Neurotransmitter-gated ion-channel ligand binding domain-containing protein</fullName>
    </submittedName>
</protein>
<dbReference type="GO" id="GO:0004888">
    <property type="term" value="F:transmembrane signaling receptor activity"/>
    <property type="evidence" value="ECO:0007669"/>
    <property type="project" value="InterPro"/>
</dbReference>
<evidence type="ECO:0000259" key="3">
    <source>
        <dbReference type="Pfam" id="PF02931"/>
    </source>
</evidence>
<dbReference type="STRING" id="1227549.SAMN05444007_104233"/>
<dbReference type="InterPro" id="IPR036734">
    <property type="entry name" value="Neur_chan_lig-bd_sf"/>
</dbReference>
<dbReference type="SUPFAM" id="SSF63712">
    <property type="entry name" value="Nicotinic receptor ligand binding domain-like"/>
    <property type="match status" value="1"/>
</dbReference>
<dbReference type="InterPro" id="IPR006201">
    <property type="entry name" value="Neur_channel"/>
</dbReference>
<feature type="transmembrane region" description="Helical" evidence="1">
    <location>
        <begin position="232"/>
        <end position="253"/>
    </location>
</feature>
<dbReference type="PANTHER" id="PTHR18945">
    <property type="entry name" value="NEUROTRANSMITTER GATED ION CHANNEL"/>
    <property type="match status" value="1"/>
</dbReference>
<dbReference type="InterPro" id="IPR038050">
    <property type="entry name" value="Neuro_actylchol_rec"/>
</dbReference>
<dbReference type="Proteomes" id="UP000199379">
    <property type="component" value="Unassembled WGS sequence"/>
</dbReference>
<evidence type="ECO:0000256" key="2">
    <source>
        <dbReference type="SAM" id="SignalP"/>
    </source>
</evidence>
<evidence type="ECO:0000313" key="5">
    <source>
        <dbReference type="Proteomes" id="UP000199379"/>
    </source>
</evidence>
<dbReference type="GO" id="GO:0005230">
    <property type="term" value="F:extracellular ligand-gated monoatomic ion channel activity"/>
    <property type="evidence" value="ECO:0007669"/>
    <property type="project" value="InterPro"/>
</dbReference>
<dbReference type="AlphaFoldDB" id="A0A1H6YCN2"/>
<feature type="signal peptide" evidence="2">
    <location>
        <begin position="1"/>
        <end position="24"/>
    </location>
</feature>
<reference evidence="4 5" key="1">
    <citation type="submission" date="2016-10" db="EMBL/GenBank/DDBJ databases">
        <authorList>
            <person name="de Groot N.N."/>
        </authorList>
    </citation>
    <scope>NUCLEOTIDE SEQUENCE [LARGE SCALE GENOMIC DNA]</scope>
    <source>
        <strain evidence="4 5">DSM 29340</strain>
    </source>
</reference>
<name>A0A1H6YCN2_9RHOB</name>
<keyword evidence="1" id="KW-1133">Transmembrane helix</keyword>
<organism evidence="4 5">
    <name type="scientific">Cribrihabitans marinus</name>
    <dbReference type="NCBI Taxonomy" id="1227549"/>
    <lineage>
        <taxon>Bacteria</taxon>
        <taxon>Pseudomonadati</taxon>
        <taxon>Pseudomonadota</taxon>
        <taxon>Alphaproteobacteria</taxon>
        <taxon>Rhodobacterales</taxon>
        <taxon>Paracoccaceae</taxon>
        <taxon>Cribrihabitans</taxon>
    </lineage>
</organism>
<dbReference type="Pfam" id="PF02931">
    <property type="entry name" value="Neur_chan_LBD"/>
    <property type="match status" value="1"/>
</dbReference>
<evidence type="ECO:0000313" key="4">
    <source>
        <dbReference type="EMBL" id="SEJ34952.1"/>
    </source>
</evidence>
<proteinExistence type="predicted"/>
<dbReference type="GO" id="GO:0016020">
    <property type="term" value="C:membrane"/>
    <property type="evidence" value="ECO:0007669"/>
    <property type="project" value="InterPro"/>
</dbReference>
<dbReference type="Gene3D" id="1.20.58.390">
    <property type="entry name" value="Neurotransmitter-gated ion-channel transmembrane domain"/>
    <property type="match status" value="1"/>
</dbReference>
<feature type="transmembrane region" description="Helical" evidence="1">
    <location>
        <begin position="260"/>
        <end position="277"/>
    </location>
</feature>
<accession>A0A1H6YCN2</accession>
<gene>
    <name evidence="4" type="ORF">SAMN05444007_104233</name>
</gene>
<sequence>MRLVRSLAALSLLVLSLWTAPTQAQELMGLGLEADIPEDGAPLDVSVGIEISQISFVDQKSENYGAVVTIRASWTDPKLAYDRDEDSRKARIVKPDEFLDYASKRDTIPPGFIISNQQSNRWIHHAVIAITPDGEASYFESSSLTLQAPHFDFHKYPFDTQTFFFEIVSVFPNDVVTYSGDEAFSGLGDMLGEEEWVLNNPRLEVSTTTGISGQESDRVTLVFEGHRHTQYYMIRIFLPLLVLITVSWAAFFFDDYKKRAEIAGANLLVFVAFNWAVSADLPRLGYLTFVDFILQWVFVVTGAIIVFNMVLARMQLKGQGELAETLDYYVIRWVYPLGYAAIVGFAVVRYLLT</sequence>
<evidence type="ECO:0000256" key="1">
    <source>
        <dbReference type="SAM" id="Phobius"/>
    </source>
</evidence>
<feature type="transmembrane region" description="Helical" evidence="1">
    <location>
        <begin position="292"/>
        <end position="312"/>
    </location>
</feature>
<feature type="chain" id="PRO_5011788784" evidence="2">
    <location>
        <begin position="25"/>
        <end position="353"/>
    </location>
</feature>
<keyword evidence="2" id="KW-0732">Signal</keyword>
<dbReference type="EMBL" id="FNYD01000004">
    <property type="protein sequence ID" value="SEJ34952.1"/>
    <property type="molecule type" value="Genomic_DNA"/>
</dbReference>
<keyword evidence="5" id="KW-1185">Reference proteome</keyword>
<feature type="transmembrane region" description="Helical" evidence="1">
    <location>
        <begin position="333"/>
        <end position="352"/>
    </location>
</feature>